<evidence type="ECO:0000313" key="1">
    <source>
        <dbReference type="EMBL" id="MFC3833487.1"/>
    </source>
</evidence>
<dbReference type="RefSeq" id="WP_380102090.1">
    <property type="nucleotide sequence ID" value="NZ_JBHRZG010000011.1"/>
</dbReference>
<evidence type="ECO:0008006" key="3">
    <source>
        <dbReference type="Google" id="ProtNLM"/>
    </source>
</evidence>
<dbReference type="Proteomes" id="UP001595803">
    <property type="component" value="Unassembled WGS sequence"/>
</dbReference>
<protein>
    <recommendedName>
        <fullName evidence="3">ParB/Sulfiredoxin domain-containing protein</fullName>
    </recommendedName>
</protein>
<keyword evidence="2" id="KW-1185">Reference proteome</keyword>
<dbReference type="EMBL" id="JBHRZG010000011">
    <property type="protein sequence ID" value="MFC3833487.1"/>
    <property type="molecule type" value="Genomic_DNA"/>
</dbReference>
<dbReference type="SUPFAM" id="SSF110849">
    <property type="entry name" value="ParB/Sulfiredoxin"/>
    <property type="match status" value="1"/>
</dbReference>
<gene>
    <name evidence="1" type="ORF">ACFOSB_11525</name>
</gene>
<organism evidence="1 2">
    <name type="scientific">Deinococcus rufus</name>
    <dbReference type="NCBI Taxonomy" id="2136097"/>
    <lineage>
        <taxon>Bacteria</taxon>
        <taxon>Thermotogati</taxon>
        <taxon>Deinococcota</taxon>
        <taxon>Deinococci</taxon>
        <taxon>Deinococcales</taxon>
        <taxon>Deinococcaceae</taxon>
        <taxon>Deinococcus</taxon>
    </lineage>
</organism>
<comment type="caution">
    <text evidence="1">The sequence shown here is derived from an EMBL/GenBank/DDBJ whole genome shotgun (WGS) entry which is preliminary data.</text>
</comment>
<reference evidence="2" key="1">
    <citation type="journal article" date="2019" name="Int. J. Syst. Evol. Microbiol.">
        <title>The Global Catalogue of Microorganisms (GCM) 10K type strain sequencing project: providing services to taxonomists for standard genome sequencing and annotation.</title>
        <authorList>
            <consortium name="The Broad Institute Genomics Platform"/>
            <consortium name="The Broad Institute Genome Sequencing Center for Infectious Disease"/>
            <person name="Wu L."/>
            <person name="Ma J."/>
        </authorList>
    </citation>
    <scope>NUCLEOTIDE SEQUENCE [LARGE SCALE GENOMIC DNA]</scope>
    <source>
        <strain evidence="2">CCTCC AB 2017081</strain>
    </source>
</reference>
<evidence type="ECO:0000313" key="2">
    <source>
        <dbReference type="Proteomes" id="UP001595803"/>
    </source>
</evidence>
<dbReference type="InterPro" id="IPR036086">
    <property type="entry name" value="ParB/Sulfiredoxin_sf"/>
</dbReference>
<sequence length="189" mass="20287">MSRVVKTHHVDQHTLADLAARAWDRNPRRHDLEALGASLGKFGYAQPILIDDTSGRIVAGHGVLASLLLAQEDGHTPPLRVTVQGAEWSVAAIHFRLAEGEADGYSIADTRTRELGGWHDDLLLAVLQDLAELDPTLAGTGFTAEDLTVLQQKIGGALPASFTEVPDPTDPTRSLRTVTCPHCGEAFQA</sequence>
<name>A0ABV7Z7T7_9DEIO</name>
<proteinExistence type="predicted"/>
<accession>A0ABV7Z7T7</accession>